<feature type="non-terminal residue" evidence="2">
    <location>
        <position position="74"/>
    </location>
</feature>
<protein>
    <submittedName>
        <fullName evidence="2">ER protein Pkr1-domain-containing protein</fullName>
    </submittedName>
</protein>
<dbReference type="GO" id="GO:0005789">
    <property type="term" value="C:endoplasmic reticulum membrane"/>
    <property type="evidence" value="ECO:0007669"/>
    <property type="project" value="TreeGrafter"/>
</dbReference>
<reference evidence="2" key="1">
    <citation type="journal article" date="2020" name="Stud. Mycol.">
        <title>101 Dothideomycetes genomes: a test case for predicting lifestyles and emergence of pathogens.</title>
        <authorList>
            <person name="Haridas S."/>
            <person name="Albert R."/>
            <person name="Binder M."/>
            <person name="Bloem J."/>
            <person name="Labutti K."/>
            <person name="Salamov A."/>
            <person name="Andreopoulos B."/>
            <person name="Baker S."/>
            <person name="Barry K."/>
            <person name="Bills G."/>
            <person name="Bluhm B."/>
            <person name="Cannon C."/>
            <person name="Castanera R."/>
            <person name="Culley D."/>
            <person name="Daum C."/>
            <person name="Ezra D."/>
            <person name="Gonzalez J."/>
            <person name="Henrissat B."/>
            <person name="Kuo A."/>
            <person name="Liang C."/>
            <person name="Lipzen A."/>
            <person name="Lutzoni F."/>
            <person name="Magnuson J."/>
            <person name="Mondo S."/>
            <person name="Nolan M."/>
            <person name="Ohm R."/>
            <person name="Pangilinan J."/>
            <person name="Park H.-J."/>
            <person name="Ramirez L."/>
            <person name="Alfaro M."/>
            <person name="Sun H."/>
            <person name="Tritt A."/>
            <person name="Yoshinaga Y."/>
            <person name="Zwiers L.-H."/>
            <person name="Turgeon B."/>
            <person name="Goodwin S."/>
            <person name="Spatafora J."/>
            <person name="Crous P."/>
            <person name="Grigoriev I."/>
        </authorList>
    </citation>
    <scope>NUCLEOTIDE SEQUENCE</scope>
    <source>
        <strain evidence="2">CBS 113389</strain>
    </source>
</reference>
<gene>
    <name evidence="2" type="ORF">BDY17DRAFT_231603</name>
</gene>
<dbReference type="InterPro" id="IPR013945">
    <property type="entry name" value="Pkr1"/>
</dbReference>
<feature type="non-terminal residue" evidence="2">
    <location>
        <position position="1"/>
    </location>
</feature>
<dbReference type="AlphaFoldDB" id="A0A6A6PPT7"/>
<proteinExistence type="predicted"/>
<sequence>FFTDLWTSVFTPGPTPTLLIATNATFAALQLVLLALLVATYSVHFVILSFLCAGLWWSINWFAAEVLRAQAEGE</sequence>
<keyword evidence="1" id="KW-1133">Transmembrane helix</keyword>
<dbReference type="GO" id="GO:0070072">
    <property type="term" value="P:vacuolar proton-transporting V-type ATPase complex assembly"/>
    <property type="evidence" value="ECO:0007669"/>
    <property type="project" value="InterPro"/>
</dbReference>
<keyword evidence="3" id="KW-1185">Reference proteome</keyword>
<dbReference type="PANTHER" id="PTHR28251">
    <property type="entry name" value="V-TYPE ATPASE ASSEMBLY FACTOR PKR1"/>
    <property type="match status" value="1"/>
</dbReference>
<keyword evidence="1" id="KW-0812">Transmembrane</keyword>
<evidence type="ECO:0000313" key="3">
    <source>
        <dbReference type="Proteomes" id="UP000799767"/>
    </source>
</evidence>
<evidence type="ECO:0000313" key="2">
    <source>
        <dbReference type="EMBL" id="KAF2481935.1"/>
    </source>
</evidence>
<dbReference type="RefSeq" id="XP_033588505.1">
    <property type="nucleotide sequence ID" value="XM_033730223.1"/>
</dbReference>
<dbReference type="Pfam" id="PF08636">
    <property type="entry name" value="Pkr1"/>
    <property type="match status" value="1"/>
</dbReference>
<keyword evidence="1" id="KW-0472">Membrane</keyword>
<accession>A0A6A6PPT7</accession>
<feature type="transmembrane region" description="Helical" evidence="1">
    <location>
        <begin position="45"/>
        <end position="64"/>
    </location>
</feature>
<evidence type="ECO:0000256" key="1">
    <source>
        <dbReference type="SAM" id="Phobius"/>
    </source>
</evidence>
<feature type="transmembrane region" description="Helical" evidence="1">
    <location>
        <begin position="20"/>
        <end position="38"/>
    </location>
</feature>
<dbReference type="OrthoDB" id="9626941at2759"/>
<name>A0A6A6PPT7_9PEZI</name>
<dbReference type="GeneID" id="54471225"/>
<dbReference type="Proteomes" id="UP000799767">
    <property type="component" value="Unassembled WGS sequence"/>
</dbReference>
<organism evidence="2 3">
    <name type="scientific">Neohortaea acidophila</name>
    <dbReference type="NCBI Taxonomy" id="245834"/>
    <lineage>
        <taxon>Eukaryota</taxon>
        <taxon>Fungi</taxon>
        <taxon>Dikarya</taxon>
        <taxon>Ascomycota</taxon>
        <taxon>Pezizomycotina</taxon>
        <taxon>Dothideomycetes</taxon>
        <taxon>Dothideomycetidae</taxon>
        <taxon>Mycosphaerellales</taxon>
        <taxon>Teratosphaeriaceae</taxon>
        <taxon>Neohortaea</taxon>
    </lineage>
</organism>
<dbReference type="EMBL" id="MU001637">
    <property type="protein sequence ID" value="KAF2481935.1"/>
    <property type="molecule type" value="Genomic_DNA"/>
</dbReference>
<dbReference type="PANTHER" id="PTHR28251:SF1">
    <property type="entry name" value="V-TYPE ATPASE ASSEMBLY FACTOR PKR1"/>
    <property type="match status" value="1"/>
</dbReference>